<dbReference type="SUPFAM" id="SSF57879">
    <property type="entry name" value="Zinc domain conserved in yeast copper-regulated transcription factors"/>
    <property type="match status" value="1"/>
</dbReference>
<feature type="compositionally biased region" description="Basic and acidic residues" evidence="17">
    <location>
        <begin position="819"/>
        <end position="841"/>
    </location>
</feature>
<keyword evidence="8" id="KW-0862">Zinc</keyword>
<dbReference type="GO" id="GO:0006488">
    <property type="term" value="P:dolichol-linked oligosaccharide biosynthetic process"/>
    <property type="evidence" value="ECO:0007669"/>
    <property type="project" value="InterPro"/>
</dbReference>
<feature type="compositionally biased region" description="Pro residues" evidence="17">
    <location>
        <begin position="990"/>
        <end position="1020"/>
    </location>
</feature>
<feature type="transmembrane region" description="Helical" evidence="18">
    <location>
        <begin position="192"/>
        <end position="212"/>
    </location>
</feature>
<feature type="region of interest" description="Disordered" evidence="17">
    <location>
        <begin position="1141"/>
        <end position="1203"/>
    </location>
</feature>
<organism evidence="20 21">
    <name type="scientific">Rhodotorula mucilaginosa</name>
    <name type="common">Yeast</name>
    <name type="synonym">Rhodotorula rubra</name>
    <dbReference type="NCBI Taxonomy" id="5537"/>
    <lineage>
        <taxon>Eukaryota</taxon>
        <taxon>Fungi</taxon>
        <taxon>Dikarya</taxon>
        <taxon>Basidiomycota</taxon>
        <taxon>Pucciniomycotina</taxon>
        <taxon>Microbotryomycetes</taxon>
        <taxon>Sporidiobolales</taxon>
        <taxon>Sporidiobolaceae</taxon>
        <taxon>Rhodotorula</taxon>
    </lineage>
</organism>
<comment type="subcellular location">
    <subcellularLocation>
        <location evidence="2">Endoplasmic reticulum membrane</location>
        <topology evidence="2">Multi-pass membrane protein</topology>
    </subcellularLocation>
    <subcellularLocation>
        <location evidence="1">Nucleus</location>
    </subcellularLocation>
</comment>
<feature type="compositionally biased region" description="Pro residues" evidence="17">
    <location>
        <begin position="947"/>
        <end position="958"/>
    </location>
</feature>
<dbReference type="GO" id="GO:0003677">
    <property type="term" value="F:DNA binding"/>
    <property type="evidence" value="ECO:0007669"/>
    <property type="project" value="InterPro"/>
</dbReference>
<dbReference type="PANTHER" id="PTHR13117:SF5">
    <property type="entry name" value="PROTEIN RFT1 HOMOLOG"/>
    <property type="match status" value="1"/>
</dbReference>
<evidence type="ECO:0000256" key="17">
    <source>
        <dbReference type="SAM" id="MobiDB-lite"/>
    </source>
</evidence>
<evidence type="ECO:0000256" key="2">
    <source>
        <dbReference type="ARBA" id="ARBA00004477"/>
    </source>
</evidence>
<dbReference type="GO" id="GO:0005789">
    <property type="term" value="C:endoplasmic reticulum membrane"/>
    <property type="evidence" value="ECO:0007669"/>
    <property type="project" value="UniProtKB-SubCell"/>
</dbReference>
<feature type="transmembrane region" description="Helical" evidence="18">
    <location>
        <begin position="434"/>
        <end position="453"/>
    </location>
</feature>
<dbReference type="InterPro" id="IPR007594">
    <property type="entry name" value="RFT1"/>
</dbReference>
<feature type="domain" description="Copper-fist" evidence="19">
    <location>
        <begin position="676"/>
        <end position="715"/>
    </location>
</feature>
<feature type="transmembrane region" description="Helical" evidence="18">
    <location>
        <begin position="45"/>
        <end position="64"/>
    </location>
</feature>
<dbReference type="InterPro" id="IPR036395">
    <property type="entry name" value="Cu_fist_DNA-bd_dom_sf"/>
</dbReference>
<feature type="region of interest" description="Disordered" evidence="17">
    <location>
        <begin position="768"/>
        <end position="904"/>
    </location>
</feature>
<dbReference type="SMART" id="SM00412">
    <property type="entry name" value="Cu_FIST"/>
    <property type="match status" value="1"/>
</dbReference>
<dbReference type="GO" id="GO:0034203">
    <property type="term" value="P:glycolipid translocation"/>
    <property type="evidence" value="ECO:0007669"/>
    <property type="project" value="TreeGrafter"/>
</dbReference>
<proteinExistence type="inferred from homology"/>
<keyword evidence="7" id="KW-0256">Endoplasmic reticulum</keyword>
<keyword evidence="11" id="KW-0805">Transcription regulation</keyword>
<evidence type="ECO:0000313" key="21">
    <source>
        <dbReference type="Proteomes" id="UP000777482"/>
    </source>
</evidence>
<evidence type="ECO:0000259" key="19">
    <source>
        <dbReference type="PROSITE" id="PS50073"/>
    </source>
</evidence>
<feature type="transmembrane region" description="Helical" evidence="18">
    <location>
        <begin position="134"/>
        <end position="156"/>
    </location>
</feature>
<evidence type="ECO:0000256" key="3">
    <source>
        <dbReference type="ARBA" id="ARBA00004922"/>
    </source>
</evidence>
<feature type="compositionally biased region" description="Polar residues" evidence="17">
    <location>
        <begin position="1039"/>
        <end position="1052"/>
    </location>
</feature>
<evidence type="ECO:0000256" key="13">
    <source>
        <dbReference type="ARBA" id="ARBA00023163"/>
    </source>
</evidence>
<dbReference type="PROSITE" id="PS50073">
    <property type="entry name" value="COPPER_FIST_2"/>
    <property type="match status" value="1"/>
</dbReference>
<feature type="region of interest" description="Disordered" evidence="17">
    <location>
        <begin position="1569"/>
        <end position="1754"/>
    </location>
</feature>
<dbReference type="EMBL" id="PUHQ01000138">
    <property type="protein sequence ID" value="KAG0654793.1"/>
    <property type="molecule type" value="Genomic_DNA"/>
</dbReference>
<feature type="compositionally biased region" description="Low complexity" evidence="17">
    <location>
        <begin position="331"/>
        <end position="341"/>
    </location>
</feature>
<evidence type="ECO:0000313" key="20">
    <source>
        <dbReference type="EMBL" id="KAG0654793.1"/>
    </source>
</evidence>
<feature type="region of interest" description="Disordered" evidence="17">
    <location>
        <begin position="1479"/>
        <end position="1527"/>
    </location>
</feature>
<feature type="region of interest" description="Disordered" evidence="17">
    <location>
        <begin position="925"/>
        <end position="958"/>
    </location>
</feature>
<accession>A0A9P7B2F3</accession>
<feature type="region of interest" description="Disordered" evidence="17">
    <location>
        <begin position="579"/>
        <end position="603"/>
    </location>
</feature>
<keyword evidence="6" id="KW-0479">Metal-binding</keyword>
<feature type="compositionally biased region" description="Acidic residues" evidence="17">
    <location>
        <begin position="1431"/>
        <end position="1446"/>
    </location>
</feature>
<dbReference type="FunFam" id="3.90.430.10:FF:000001">
    <property type="entry name" value="Copper fist DNA-binding protein"/>
    <property type="match status" value="1"/>
</dbReference>
<evidence type="ECO:0000256" key="5">
    <source>
        <dbReference type="ARBA" id="ARBA00022692"/>
    </source>
</evidence>
<keyword evidence="9 18" id="KW-1133">Transmembrane helix</keyword>
<keyword evidence="5 18" id="KW-0812">Transmembrane</keyword>
<keyword evidence="10" id="KW-0186">Copper</keyword>
<dbReference type="SMART" id="SM01090">
    <property type="entry name" value="Copper-fist"/>
    <property type="match status" value="1"/>
</dbReference>
<feature type="compositionally biased region" description="Low complexity" evidence="17">
    <location>
        <begin position="1284"/>
        <end position="1294"/>
    </location>
</feature>
<dbReference type="PANTHER" id="PTHR13117">
    <property type="entry name" value="ENDOPLASMIC RETICULUM MULTISPAN TRANSMEMBRANE PROTEIN-RELATED"/>
    <property type="match status" value="1"/>
</dbReference>
<feature type="compositionally biased region" description="Polar residues" evidence="17">
    <location>
        <begin position="1378"/>
        <end position="1389"/>
    </location>
</feature>
<dbReference type="Proteomes" id="UP000777482">
    <property type="component" value="Unassembled WGS sequence"/>
</dbReference>
<evidence type="ECO:0000256" key="8">
    <source>
        <dbReference type="ARBA" id="ARBA00022833"/>
    </source>
</evidence>
<feature type="compositionally biased region" description="Low complexity" evidence="17">
    <location>
        <begin position="768"/>
        <end position="790"/>
    </location>
</feature>
<feature type="compositionally biased region" description="Basic and acidic residues" evidence="17">
    <location>
        <begin position="1737"/>
        <end position="1754"/>
    </location>
</feature>
<keyword evidence="21" id="KW-1185">Reference proteome</keyword>
<keyword evidence="12 18" id="KW-0472">Membrane</keyword>
<feature type="region of interest" description="Disordered" evidence="17">
    <location>
        <begin position="984"/>
        <end position="1023"/>
    </location>
</feature>
<evidence type="ECO:0000256" key="10">
    <source>
        <dbReference type="ARBA" id="ARBA00023008"/>
    </source>
</evidence>
<evidence type="ECO:0000256" key="16">
    <source>
        <dbReference type="ARBA" id="ARBA00045912"/>
    </source>
</evidence>
<evidence type="ECO:0000256" key="12">
    <source>
        <dbReference type="ARBA" id="ARBA00023136"/>
    </source>
</evidence>
<comment type="caution">
    <text evidence="20">The sequence shown here is derived from an EMBL/GenBank/DDBJ whole genome shotgun (WGS) entry which is preliminary data.</text>
</comment>
<feature type="transmembrane region" description="Helical" evidence="18">
    <location>
        <begin position="400"/>
        <end position="422"/>
    </location>
</feature>
<feature type="compositionally biased region" description="Basic and acidic residues" evidence="17">
    <location>
        <begin position="1615"/>
        <end position="1638"/>
    </location>
</feature>
<feature type="region of interest" description="Disordered" evidence="17">
    <location>
        <begin position="1244"/>
        <end position="1464"/>
    </location>
</feature>
<feature type="region of interest" description="Disordered" evidence="17">
    <location>
        <begin position="322"/>
        <end position="342"/>
    </location>
</feature>
<reference evidence="20 21" key="1">
    <citation type="submission" date="2020-11" db="EMBL/GenBank/DDBJ databases">
        <title>Kefir isolates.</title>
        <authorList>
            <person name="Marcisauskas S."/>
            <person name="Kim Y."/>
            <person name="Blasche S."/>
        </authorList>
    </citation>
    <scope>NUCLEOTIDE SEQUENCE [LARGE SCALE GENOMIC DNA]</scope>
    <source>
        <strain evidence="20 21">KR</strain>
    </source>
</reference>
<dbReference type="GO" id="GO:0003700">
    <property type="term" value="F:DNA-binding transcription factor activity"/>
    <property type="evidence" value="ECO:0007669"/>
    <property type="project" value="InterPro"/>
</dbReference>
<feature type="compositionally biased region" description="Polar residues" evidence="17">
    <location>
        <begin position="925"/>
        <end position="942"/>
    </location>
</feature>
<feature type="compositionally biased region" description="Low complexity" evidence="17">
    <location>
        <begin position="1647"/>
        <end position="1660"/>
    </location>
</feature>
<name>A0A9P7B2F3_RHOMI</name>
<protein>
    <recommendedName>
        <fullName evidence="15">Man(5)GlcNAc(2)-PP-dolichol translocation protein RFT1</fullName>
    </recommendedName>
</protein>
<dbReference type="PRINTS" id="PR00617">
    <property type="entry name" value="COPPERFIST"/>
</dbReference>
<evidence type="ECO:0000256" key="9">
    <source>
        <dbReference type="ARBA" id="ARBA00022989"/>
    </source>
</evidence>
<evidence type="ECO:0000256" key="7">
    <source>
        <dbReference type="ARBA" id="ARBA00022824"/>
    </source>
</evidence>
<dbReference type="GO" id="GO:0005507">
    <property type="term" value="F:copper ion binding"/>
    <property type="evidence" value="ECO:0007669"/>
    <property type="project" value="InterPro"/>
</dbReference>
<evidence type="ECO:0000256" key="14">
    <source>
        <dbReference type="ARBA" id="ARBA00023242"/>
    </source>
</evidence>
<dbReference type="Pfam" id="PF00649">
    <property type="entry name" value="Copper-fist"/>
    <property type="match status" value="1"/>
</dbReference>
<feature type="region of interest" description="Disordered" evidence="17">
    <location>
        <begin position="1035"/>
        <end position="1075"/>
    </location>
</feature>
<evidence type="ECO:0000256" key="4">
    <source>
        <dbReference type="ARBA" id="ARBA00010288"/>
    </source>
</evidence>
<dbReference type="GO" id="GO:0005634">
    <property type="term" value="C:nucleus"/>
    <property type="evidence" value="ECO:0007669"/>
    <property type="project" value="UniProtKB-SubCell"/>
</dbReference>
<feature type="region of interest" description="Disordered" evidence="17">
    <location>
        <begin position="647"/>
        <end position="669"/>
    </location>
</feature>
<dbReference type="Pfam" id="PF04506">
    <property type="entry name" value="Rft-1"/>
    <property type="match status" value="1"/>
</dbReference>
<evidence type="ECO:0000256" key="6">
    <source>
        <dbReference type="ARBA" id="ARBA00022723"/>
    </source>
</evidence>
<feature type="transmembrane region" description="Helical" evidence="18">
    <location>
        <begin position="368"/>
        <end position="388"/>
    </location>
</feature>
<feature type="compositionally biased region" description="Low complexity" evidence="17">
    <location>
        <begin position="1194"/>
        <end position="1203"/>
    </location>
</feature>
<dbReference type="Gene3D" id="3.90.430.10">
    <property type="entry name" value="Copper fist DNA-binding domain"/>
    <property type="match status" value="1"/>
</dbReference>
<sequence>MPASPTSTSSSALSASLSLVVLQVVSRLFSFALNQLLLRSTSPHAFGVATIQLDTLIATVLFFVREGLRGAVARAGTGDDKTKAEAAALRRQTLLIPTLLTPAALLACAGFYAFSSPSTSAAPPPPQWSSTILLYSLSVLIELVSEPLYLETLAAWQTLTTKRVKVEGFAIFVKAVATLAAVRFVVPDESDALLAFGIGQLAYSLTIWIGLYRITRNLGSSSSPSWRMILPRRQTPSGRYFDQAILETGWALTKQSVIKQLLTEGDKLAVGKFGSEAEMGGYAVALNYGSLIARVVFQPLEESSRLYFSSLAAAAASSSSTTDAIRDTKTPSAASSSSDDPLPAPPPLSALAPCASYLRLVLLLQTHLALIFTLLAPSFTTPLLHLLLGPKWSRTSTAPLILRAYAYSLPFMGMNGITEAFFQAVASPRWIQRGAAWMVLCAGAFAATCWVAVQVGGMGAKGLIVANCVNMGLRTAFSTYFMVRYFSNALARADATAPRGDAKEEESHRRRDQISAIRHILNWRQWTPSLLTLSTFFLGGYACRRSETRWTARVMGPAAALSRWDALAESARHLGLGAGSIVASPGDPPRPGAAESDDARETRRECTATAKSSLYEKDARLASPSALVQPYSRPSILGRLADTASAAHSSVDGDEAHSNSLGSREELDLSQEKRDAMLIDGVKYSCDACTRGHRQNSCKHADRPLHEVPKRGRPPTACAECRELRKTTNSHRTCNHRKDSDEGPEILFKTLPNGAGDLNSVELVRRSSSIKSRSSVASAASVASTSAASASEDDLASVGRRKSLSRASSLSGRPASSARSEKLASKKPHDLAHGHLADHPTHVSATYAPYPHHPPNKDSHHHHHHHHQHMHRPSPLARSDGGSSGRGTGSNNSPAASGSVGIPPVPPLPVMSDFALPVLGSLTASASQPSTPAPQHQFAPSSLPNGVNPPLPIPPPPAVLPATQPLYLQQPALNVKVECPTPAPHQAVAPPGPPPASQIVTPPPPAAAPAAPPPPPPPPMSNEQLASAFFFRDFPPEARSSSHSPNDTSQHGTAREPPTAIKHEYTSQQQHQQQFSLQQPVLPLPPHGYYASPPLVSPASSLESLAPIDPAAAAYVLGNGAERVPAVPLAPMYGQGELYYSDSGPLPVDDEEGDAYGASNGNGDYFDYRNVHPPTSSSASSDIYEYPPPPPPRRSTNPTTAAAAVYGYPLESVASHDPPSSYSGYESAASVTGGAAAALERLDLDFDLPRRRQTPPVVPAKGTTTVAEAQRPVPAPRLESSGTSSSAASAAAAAQFMPGEDVQTTDLDGILEWLASSTAAGGLPPPPPSSRGEPSRHDSASSSATTWPSAPPSSYGDSGGVGAGYGMGAMYGGGGGWTSYSESEMQQRYSPPVPVPSSSSASASGAGPSAVAAGPDTSGRSGGVTWATRSDDDDDDDDGGSVEEEVNSAGERVGGPRKRERNADLEMLRTATITCRDASFSASASDSPDHAGGGNAHDPNAWDSTRANSPRLDEDGNPLNTTAAPPSRYARGHAFAAFIGDEFDRFGLGGELDDDWFRQFGVGSGLSGLGGAAGLGDGEGEIGEDDGYEEDDEASVVGIPVSSSNPFDGDGFGDGYERDYDHFQHGGDDDELGWDRDQTFGAGPVGSSSSSDENVSPSSSRPDDRGEGGADLTSSTTTAAIDVVPSSWPSGPDNGPYDDGRRDQHQHGNSAGPEFDLAAPTSPTSPTSRLAAYLEQQEAKNEEDAHDRGAGMWW</sequence>
<evidence type="ECO:0000256" key="1">
    <source>
        <dbReference type="ARBA" id="ARBA00004123"/>
    </source>
</evidence>
<comment type="function">
    <text evidence="16">Intramembrane glycolipid transporter that operates in the biosynthetic pathway of dolichol-linked oligosaccharides, the glycan precursors employed in protein asparagine (N)-glycosylation. The sequential addition of sugars to dolichol pyrophosphate produces dolichol-linked oligosaccharides containing fourteen sugars, including two GlcNAcs, nine mannoses and three glucoses. Once assembled, the oligosaccharide is transferred from the lipid to nascent proteins by oligosaccharyltransferases. The assembly of dolichol-linked oligosaccharides begins on the cytosolic side of the endoplasmic reticulum membrane and finishes in its lumen. RFT1 could mediate the translocation of the cytosolically oriented intermediate DolPP-GlcNAc2Man5, produced by ALG11, into the ER lumen where dolichol-linked oligosaccharides assembly continues. However, the intramembrane lipid transporter activity could not be confirmed in vitro.</text>
</comment>
<gene>
    <name evidence="20" type="ORF">C6P46_001398</name>
</gene>
<feature type="transmembrane region" description="Helical" evidence="18">
    <location>
        <begin position="93"/>
        <end position="114"/>
    </location>
</feature>
<feature type="compositionally biased region" description="Low complexity" evidence="17">
    <location>
        <begin position="805"/>
        <end position="818"/>
    </location>
</feature>
<dbReference type="InterPro" id="IPR001083">
    <property type="entry name" value="Cu_fist_DNA-bd_dom"/>
</dbReference>
<feature type="compositionally biased region" description="Acidic residues" evidence="17">
    <location>
        <begin position="1578"/>
        <end position="1594"/>
    </location>
</feature>
<dbReference type="OrthoDB" id="9979195at2759"/>
<feature type="compositionally biased region" description="Basic residues" evidence="17">
    <location>
        <begin position="859"/>
        <end position="872"/>
    </location>
</feature>
<evidence type="ECO:0000256" key="15">
    <source>
        <dbReference type="ARBA" id="ARBA00044793"/>
    </source>
</evidence>
<feature type="compositionally biased region" description="Low complexity" evidence="17">
    <location>
        <begin position="1340"/>
        <end position="1354"/>
    </location>
</feature>
<evidence type="ECO:0000256" key="11">
    <source>
        <dbReference type="ARBA" id="ARBA00023015"/>
    </source>
</evidence>
<comment type="similarity">
    <text evidence="4">Belongs to the RFT1 family.</text>
</comment>
<comment type="pathway">
    <text evidence="3">Protein modification; protein glycosylation.</text>
</comment>
<keyword evidence="14" id="KW-0539">Nucleus</keyword>
<feature type="transmembrane region" description="Helical" evidence="18">
    <location>
        <begin position="168"/>
        <end position="186"/>
    </location>
</feature>
<keyword evidence="13" id="KW-0804">Transcription</keyword>
<evidence type="ECO:0000256" key="18">
    <source>
        <dbReference type="SAM" id="Phobius"/>
    </source>
</evidence>
<feature type="compositionally biased region" description="Low complexity" evidence="17">
    <location>
        <begin position="1396"/>
        <end position="1415"/>
    </location>
</feature>
<feature type="compositionally biased region" description="Gly residues" evidence="17">
    <location>
        <begin position="1357"/>
        <end position="1377"/>
    </location>
</feature>